<feature type="transmembrane region" description="Helical" evidence="8">
    <location>
        <begin position="270"/>
        <end position="290"/>
    </location>
</feature>
<keyword evidence="5 8" id="KW-1133">Transmembrane helix</keyword>
<feature type="transmembrane region" description="Helical" evidence="8">
    <location>
        <begin position="184"/>
        <end position="203"/>
    </location>
</feature>
<feature type="transmembrane region" description="Helical" evidence="8">
    <location>
        <begin position="159"/>
        <end position="178"/>
    </location>
</feature>
<comment type="function">
    <text evidence="7">Part of an ABC transporter complex. Transmembrane domains (TMD) form a pore in the inner membrane and the ATP-binding domain (NBD) is responsible for energy generation.</text>
</comment>
<dbReference type="Pfam" id="PF00005">
    <property type="entry name" value="ABC_tran"/>
    <property type="match status" value="1"/>
</dbReference>
<evidence type="ECO:0000259" key="10">
    <source>
        <dbReference type="PROSITE" id="PS50929"/>
    </source>
</evidence>
<dbReference type="FunFam" id="3.40.50.300:FF:000218">
    <property type="entry name" value="Multidrug ABC transporter ATP-binding protein"/>
    <property type="match status" value="1"/>
</dbReference>
<keyword evidence="6 8" id="KW-0472">Membrane</keyword>
<dbReference type="InterPro" id="IPR027417">
    <property type="entry name" value="P-loop_NTPase"/>
</dbReference>
<reference evidence="11" key="2">
    <citation type="journal article" date="2018" name="ISME J.">
        <title>A dynamic microbial community with high functional redundancy inhabits the cold, oxic subseafloor aquifer.</title>
        <authorList>
            <person name="Tully B.J."/>
            <person name="Wheat C.G."/>
            <person name="Glazer B.T."/>
            <person name="Huber J.A."/>
        </authorList>
    </citation>
    <scope>NUCLEOTIDE SEQUENCE</scope>
    <source>
        <strain evidence="11">NORP83</strain>
    </source>
</reference>
<keyword evidence="2 8" id="KW-0812">Transmembrane</keyword>
<feature type="domain" description="ABC transporter" evidence="9">
    <location>
        <begin position="361"/>
        <end position="600"/>
    </location>
</feature>
<dbReference type="PROSITE" id="PS50929">
    <property type="entry name" value="ABC_TM1F"/>
    <property type="match status" value="1"/>
</dbReference>
<organism evidence="11">
    <name type="scientific">OCS116 cluster bacterium</name>
    <dbReference type="NCBI Taxonomy" id="2030921"/>
    <lineage>
        <taxon>Bacteria</taxon>
        <taxon>Pseudomonadati</taxon>
        <taxon>Pseudomonadota</taxon>
        <taxon>Alphaproteobacteria</taxon>
        <taxon>OCS116 cluster</taxon>
    </lineage>
</organism>
<dbReference type="InterPro" id="IPR039421">
    <property type="entry name" value="Type_1_exporter"/>
</dbReference>
<dbReference type="Gene3D" id="1.20.1560.10">
    <property type="entry name" value="ABC transporter type 1, transmembrane domain"/>
    <property type="match status" value="1"/>
</dbReference>
<dbReference type="PROSITE" id="PS50893">
    <property type="entry name" value="ABC_TRANSPORTER_2"/>
    <property type="match status" value="1"/>
</dbReference>
<dbReference type="InterPro" id="IPR017871">
    <property type="entry name" value="ABC_transporter-like_CS"/>
</dbReference>
<feature type="transmembrane region" description="Helical" evidence="8">
    <location>
        <begin position="38"/>
        <end position="63"/>
    </location>
</feature>
<comment type="subcellular location">
    <subcellularLocation>
        <location evidence="1">Cell membrane</location>
        <topology evidence="1">Multi-pass membrane protein</topology>
    </subcellularLocation>
</comment>
<dbReference type="SUPFAM" id="SSF90123">
    <property type="entry name" value="ABC transporter transmembrane region"/>
    <property type="match status" value="1"/>
</dbReference>
<keyword evidence="4 11" id="KW-0067">ATP-binding</keyword>
<dbReference type="EMBL" id="NVUS01000041">
    <property type="protein sequence ID" value="PCI96579.1"/>
    <property type="molecule type" value="Genomic_DNA"/>
</dbReference>
<dbReference type="GO" id="GO:0005886">
    <property type="term" value="C:plasma membrane"/>
    <property type="evidence" value="ECO:0007669"/>
    <property type="project" value="UniProtKB-SubCell"/>
</dbReference>
<dbReference type="SMART" id="SM00382">
    <property type="entry name" value="AAA"/>
    <property type="match status" value="1"/>
</dbReference>
<dbReference type="GO" id="GO:0016887">
    <property type="term" value="F:ATP hydrolysis activity"/>
    <property type="evidence" value="ECO:0007669"/>
    <property type="project" value="InterPro"/>
</dbReference>
<dbReference type="InterPro" id="IPR003593">
    <property type="entry name" value="AAA+_ATPase"/>
</dbReference>
<dbReference type="GO" id="GO:0005524">
    <property type="term" value="F:ATP binding"/>
    <property type="evidence" value="ECO:0007669"/>
    <property type="project" value="UniProtKB-KW"/>
</dbReference>
<dbReference type="Pfam" id="PF00664">
    <property type="entry name" value="ABC_membrane"/>
    <property type="match status" value="1"/>
</dbReference>
<comment type="caution">
    <text evidence="11">The sequence shown here is derived from an EMBL/GenBank/DDBJ whole genome shotgun (WGS) entry which is preliminary data.</text>
</comment>
<dbReference type="FunFam" id="1.20.1560.10:FF:000070">
    <property type="entry name" value="Multidrug ABC transporter ATP-binding protein"/>
    <property type="match status" value="1"/>
</dbReference>
<evidence type="ECO:0000259" key="9">
    <source>
        <dbReference type="PROSITE" id="PS50893"/>
    </source>
</evidence>
<dbReference type="PANTHER" id="PTHR43394:SF1">
    <property type="entry name" value="ATP-BINDING CASSETTE SUB-FAMILY B MEMBER 10, MITOCHONDRIAL"/>
    <property type="match status" value="1"/>
</dbReference>
<evidence type="ECO:0000256" key="8">
    <source>
        <dbReference type="SAM" id="Phobius"/>
    </source>
</evidence>
<dbReference type="SUPFAM" id="SSF52540">
    <property type="entry name" value="P-loop containing nucleoside triphosphate hydrolases"/>
    <property type="match status" value="1"/>
</dbReference>
<dbReference type="InterPro" id="IPR036640">
    <property type="entry name" value="ABC1_TM_sf"/>
</dbReference>
<dbReference type="Gene3D" id="3.40.50.300">
    <property type="entry name" value="P-loop containing nucleotide triphosphate hydrolases"/>
    <property type="match status" value="1"/>
</dbReference>
<evidence type="ECO:0000256" key="3">
    <source>
        <dbReference type="ARBA" id="ARBA00022741"/>
    </source>
</evidence>
<evidence type="ECO:0000313" key="11">
    <source>
        <dbReference type="EMBL" id="PCI96579.1"/>
    </source>
</evidence>
<evidence type="ECO:0000256" key="6">
    <source>
        <dbReference type="ARBA" id="ARBA00023136"/>
    </source>
</evidence>
<keyword evidence="3" id="KW-0547">Nucleotide-binding</keyword>
<gene>
    <name evidence="11" type="ORF">COB13_17330</name>
</gene>
<feature type="transmembrane region" description="Helical" evidence="8">
    <location>
        <begin position="83"/>
        <end position="100"/>
    </location>
</feature>
<evidence type="ECO:0000256" key="5">
    <source>
        <dbReference type="ARBA" id="ARBA00022989"/>
    </source>
</evidence>
<name>A0A2A4YPY4_9PROT</name>
<feature type="domain" description="ABC transmembrane type-1" evidence="10">
    <location>
        <begin position="40"/>
        <end position="327"/>
    </location>
</feature>
<protein>
    <submittedName>
        <fullName evidence="11">Multidrug ABC transporter ATP-binding protein</fullName>
    </submittedName>
</protein>
<dbReference type="PANTHER" id="PTHR43394">
    <property type="entry name" value="ATP-DEPENDENT PERMEASE MDL1, MITOCHONDRIAL"/>
    <property type="match status" value="1"/>
</dbReference>
<dbReference type="AlphaFoldDB" id="A0A2A4YPY4"/>
<evidence type="ECO:0000256" key="2">
    <source>
        <dbReference type="ARBA" id="ARBA00022692"/>
    </source>
</evidence>
<evidence type="ECO:0000256" key="7">
    <source>
        <dbReference type="ARBA" id="ARBA00024725"/>
    </source>
</evidence>
<reference key="1">
    <citation type="submission" date="2017-08" db="EMBL/GenBank/DDBJ databases">
        <title>A dynamic microbial community with high functional redundancy inhabits the cold, oxic subseafloor aquifer.</title>
        <authorList>
            <person name="Tully B.J."/>
            <person name="Wheat C.G."/>
            <person name="Glazer B.T."/>
            <person name="Huber J.A."/>
        </authorList>
    </citation>
    <scope>NUCLEOTIDE SEQUENCE [LARGE SCALE GENOMIC DNA]</scope>
</reference>
<sequence length="615" mass="68768">MFKFFENIVNPYPVQEPTEPPQGLWAFCNHYTKGLWPLLLLLAFLTAIIAVIEVNLYAFLGNIVDWLAESNKQTFWQDQSENLIWLVLLVLVVYPIIVFVQSSIMHQSLLGNYPMIVRWQAHRYLLKQSLNFFNNEFAGRIGAKVMQTSLAVREVVMKILDVMVFVAVYFIGIVAILGSADYRLMAPMFVWLGAYFLMIRYFIPRLRDVSKLQADARSMMTGRVVDSYSNIATVKLFSHSKMEADYAKEGMDEFLQTVHKQMRLVTQFQTWLSFINMTQLVIVSFMVLQFWLNDAISVGAVAVAISLVLRMNGMSHWIMWEVSSLFENIGTVQDGMGTLAQAREVQDVETAQQIDIQKGNITFEHVKFNYGKDGGIMDDMSLNVKHGEKIGLVGRSGAGKSTLINLLLRLYDVEGGKITVDGHDISKIGQDSLRRNIGVVTQDTSLFHRSVAENIAYGIDGATRAQVIAAAKRANADEFIQDLTDNKGNVGYDTLVGERGVKLSGGQRQRIAIARVFLKDAPILVLDEATSALDSEVEAAIQDNLLELMDGKTVIAIAHRLSTISALDRLIVLDKGEIVEDGTHDELAKGTGIYADLWKRQSGGFLIEDDAEVAE</sequence>
<dbReference type="InterPro" id="IPR011527">
    <property type="entry name" value="ABC1_TM_dom"/>
</dbReference>
<evidence type="ECO:0000256" key="1">
    <source>
        <dbReference type="ARBA" id="ARBA00004651"/>
    </source>
</evidence>
<dbReference type="PROSITE" id="PS00211">
    <property type="entry name" value="ABC_TRANSPORTER_1"/>
    <property type="match status" value="1"/>
</dbReference>
<dbReference type="InterPro" id="IPR003439">
    <property type="entry name" value="ABC_transporter-like_ATP-bd"/>
</dbReference>
<dbReference type="GO" id="GO:0015421">
    <property type="term" value="F:ABC-type oligopeptide transporter activity"/>
    <property type="evidence" value="ECO:0007669"/>
    <property type="project" value="TreeGrafter"/>
</dbReference>
<evidence type="ECO:0000256" key="4">
    <source>
        <dbReference type="ARBA" id="ARBA00022840"/>
    </source>
</evidence>
<proteinExistence type="predicted"/>
<accession>A0A2A4YPY4</accession>